<protein>
    <recommendedName>
        <fullName evidence="9">SEFIR domain-containing protein</fullName>
    </recommendedName>
</protein>
<evidence type="ECO:0000256" key="1">
    <source>
        <dbReference type="ARBA" id="ARBA00004479"/>
    </source>
</evidence>
<keyword evidence="11" id="KW-1185">Reference proteome</keyword>
<gene>
    <name evidence="10" type="ORF">L9F63_019624</name>
</gene>
<keyword evidence="4 8" id="KW-1133">Transmembrane helix</keyword>
<dbReference type="Proteomes" id="UP001233999">
    <property type="component" value="Unassembled WGS sequence"/>
</dbReference>
<evidence type="ECO:0000256" key="3">
    <source>
        <dbReference type="ARBA" id="ARBA00022729"/>
    </source>
</evidence>
<dbReference type="GO" id="GO:0030368">
    <property type="term" value="F:interleukin-17 receptor activity"/>
    <property type="evidence" value="ECO:0007669"/>
    <property type="project" value="InterPro"/>
</dbReference>
<keyword evidence="3" id="KW-0732">Signal</keyword>
<keyword evidence="7" id="KW-0325">Glycoprotein</keyword>
<evidence type="ECO:0000313" key="10">
    <source>
        <dbReference type="EMBL" id="KAJ9586783.1"/>
    </source>
</evidence>
<sequence length="373" mass="43657">IDFGFTIGKLYEFNINMLKVYMEYDNLPPADVLNVTIDWNEPGRPVCVMKVVDEVPITTCYMRNNLLACTLQNINVGNFTILVEYIDERCKACTTWLSCYGRCIWKSKIMNAVEGPPMTQHFTVVTTSTSIVLVIMEVFLVILIMVIIFRGIYICSKKPHLSLRSHEDKFPETKRLKILLLYPHDCKEFMDLMTTFRILLEEYTTFEVYDCFDKRHAESIGKNKVDWMWKHVMNTQEKIIVMETQCAELHQEAVMNNCKMKYFEPHWLDDLFTYAIKALTEDITNNTYDRVFVVRIEAFADQKVVLRHLSPFTRFVLPQDFKALISQISQSPNEHHVFLSDDENVNLQDLMNALICYKTDNPKYLSQLVHNSS</sequence>
<keyword evidence="6" id="KW-0675">Receptor</keyword>
<dbReference type="PANTHER" id="PTHR15583">
    <property type="entry name" value="INTERLEUKIN-17 RECEPTOR"/>
    <property type="match status" value="1"/>
</dbReference>
<dbReference type="PANTHER" id="PTHR15583:SF7">
    <property type="entry name" value="INTERLEUKIN CYTOKINE RECEPTOR-RELATED PROTEIN 2"/>
    <property type="match status" value="1"/>
</dbReference>
<reference evidence="10" key="2">
    <citation type="submission" date="2023-05" db="EMBL/GenBank/DDBJ databases">
        <authorList>
            <person name="Fouks B."/>
        </authorList>
    </citation>
    <scope>NUCLEOTIDE SEQUENCE</scope>
    <source>
        <strain evidence="10">Stay&amp;Tobe</strain>
        <tissue evidence="10">Testes</tissue>
    </source>
</reference>
<evidence type="ECO:0000256" key="8">
    <source>
        <dbReference type="SAM" id="Phobius"/>
    </source>
</evidence>
<dbReference type="EMBL" id="JASPKZ010006842">
    <property type="protein sequence ID" value="KAJ9586783.1"/>
    <property type="molecule type" value="Genomic_DNA"/>
</dbReference>
<reference evidence="10" key="1">
    <citation type="journal article" date="2023" name="IScience">
        <title>Live-bearing cockroach genome reveals convergent evolutionary mechanisms linked to viviparity in insects and beyond.</title>
        <authorList>
            <person name="Fouks B."/>
            <person name="Harrison M.C."/>
            <person name="Mikhailova A.A."/>
            <person name="Marchal E."/>
            <person name="English S."/>
            <person name="Carruthers M."/>
            <person name="Jennings E.C."/>
            <person name="Chiamaka E.L."/>
            <person name="Frigard R.A."/>
            <person name="Pippel M."/>
            <person name="Attardo G.M."/>
            <person name="Benoit J.B."/>
            <person name="Bornberg-Bauer E."/>
            <person name="Tobe S.S."/>
        </authorList>
    </citation>
    <scope>NUCLEOTIDE SEQUENCE</scope>
    <source>
        <strain evidence="10">Stay&amp;Tobe</strain>
    </source>
</reference>
<organism evidence="10 11">
    <name type="scientific">Diploptera punctata</name>
    <name type="common">Pacific beetle cockroach</name>
    <dbReference type="NCBI Taxonomy" id="6984"/>
    <lineage>
        <taxon>Eukaryota</taxon>
        <taxon>Metazoa</taxon>
        <taxon>Ecdysozoa</taxon>
        <taxon>Arthropoda</taxon>
        <taxon>Hexapoda</taxon>
        <taxon>Insecta</taxon>
        <taxon>Pterygota</taxon>
        <taxon>Neoptera</taxon>
        <taxon>Polyneoptera</taxon>
        <taxon>Dictyoptera</taxon>
        <taxon>Blattodea</taxon>
        <taxon>Blaberoidea</taxon>
        <taxon>Blaberidae</taxon>
        <taxon>Diplopterinae</taxon>
        <taxon>Diploptera</taxon>
    </lineage>
</organism>
<keyword evidence="2 8" id="KW-0812">Transmembrane</keyword>
<feature type="transmembrane region" description="Helical" evidence="8">
    <location>
        <begin position="131"/>
        <end position="155"/>
    </location>
</feature>
<dbReference type="InterPro" id="IPR039465">
    <property type="entry name" value="IL-17_rcpt-like"/>
</dbReference>
<comment type="subcellular location">
    <subcellularLocation>
        <location evidence="1">Membrane</location>
        <topology evidence="1">Single-pass type I membrane protein</topology>
    </subcellularLocation>
</comment>
<comment type="caution">
    <text evidence="10">The sequence shown here is derived from an EMBL/GenBank/DDBJ whole genome shotgun (WGS) entry which is preliminary data.</text>
</comment>
<evidence type="ECO:0000256" key="6">
    <source>
        <dbReference type="ARBA" id="ARBA00023170"/>
    </source>
</evidence>
<accession>A0AAD8EDY0</accession>
<feature type="domain" description="SEFIR" evidence="9">
    <location>
        <begin position="177"/>
        <end position="327"/>
    </location>
</feature>
<dbReference type="InterPro" id="IPR013568">
    <property type="entry name" value="SEFIR_dom"/>
</dbReference>
<keyword evidence="5 8" id="KW-0472">Membrane</keyword>
<dbReference type="Pfam" id="PF08357">
    <property type="entry name" value="SEFIR"/>
    <property type="match status" value="1"/>
</dbReference>
<evidence type="ECO:0000256" key="5">
    <source>
        <dbReference type="ARBA" id="ARBA00023136"/>
    </source>
</evidence>
<dbReference type="Gene3D" id="3.40.50.11530">
    <property type="match status" value="1"/>
</dbReference>
<dbReference type="GO" id="GO:0016020">
    <property type="term" value="C:membrane"/>
    <property type="evidence" value="ECO:0007669"/>
    <property type="project" value="UniProtKB-SubCell"/>
</dbReference>
<evidence type="ECO:0000256" key="4">
    <source>
        <dbReference type="ARBA" id="ARBA00022989"/>
    </source>
</evidence>
<evidence type="ECO:0000256" key="2">
    <source>
        <dbReference type="ARBA" id="ARBA00022692"/>
    </source>
</evidence>
<evidence type="ECO:0000259" key="9">
    <source>
        <dbReference type="Pfam" id="PF08357"/>
    </source>
</evidence>
<evidence type="ECO:0000313" key="11">
    <source>
        <dbReference type="Proteomes" id="UP001233999"/>
    </source>
</evidence>
<proteinExistence type="predicted"/>
<evidence type="ECO:0000256" key="7">
    <source>
        <dbReference type="ARBA" id="ARBA00023180"/>
    </source>
</evidence>
<dbReference type="AlphaFoldDB" id="A0AAD8EDY0"/>
<feature type="non-terminal residue" evidence="10">
    <location>
        <position position="373"/>
    </location>
</feature>
<name>A0AAD8EDY0_DIPPU</name>